<proteinExistence type="predicted"/>
<keyword evidence="2" id="KW-1185">Reference proteome</keyword>
<protein>
    <submittedName>
        <fullName evidence="1">Uncharacterized protein</fullName>
    </submittedName>
</protein>
<gene>
    <name evidence="1" type="ORF">NM688_g5855</name>
</gene>
<evidence type="ECO:0000313" key="2">
    <source>
        <dbReference type="Proteomes" id="UP001148662"/>
    </source>
</evidence>
<comment type="caution">
    <text evidence="1">The sequence shown here is derived from an EMBL/GenBank/DDBJ whole genome shotgun (WGS) entry which is preliminary data.</text>
</comment>
<organism evidence="1 2">
    <name type="scientific">Phlebia brevispora</name>
    <dbReference type="NCBI Taxonomy" id="194682"/>
    <lineage>
        <taxon>Eukaryota</taxon>
        <taxon>Fungi</taxon>
        <taxon>Dikarya</taxon>
        <taxon>Basidiomycota</taxon>
        <taxon>Agaricomycotina</taxon>
        <taxon>Agaricomycetes</taxon>
        <taxon>Polyporales</taxon>
        <taxon>Meruliaceae</taxon>
        <taxon>Phlebia</taxon>
    </lineage>
</organism>
<name>A0ACC1SNJ8_9APHY</name>
<sequence length="70" mass="7534">MAAAYSYYILIPGKGSLAGPHELQVGRKSGRGNRGSTFNLEAVGLGSQVTVMGGDVRRASRRDMENEYTK</sequence>
<evidence type="ECO:0000313" key="1">
    <source>
        <dbReference type="EMBL" id="KAJ3543433.1"/>
    </source>
</evidence>
<dbReference type="EMBL" id="JANHOG010001127">
    <property type="protein sequence ID" value="KAJ3543433.1"/>
    <property type="molecule type" value="Genomic_DNA"/>
</dbReference>
<accession>A0ACC1SNJ8</accession>
<dbReference type="Proteomes" id="UP001148662">
    <property type="component" value="Unassembled WGS sequence"/>
</dbReference>
<reference evidence="1" key="1">
    <citation type="submission" date="2022-07" db="EMBL/GenBank/DDBJ databases">
        <title>Genome Sequence of Phlebia brevispora.</title>
        <authorList>
            <person name="Buettner E."/>
        </authorList>
    </citation>
    <scope>NUCLEOTIDE SEQUENCE</scope>
    <source>
        <strain evidence="1">MPL23</strain>
    </source>
</reference>